<dbReference type="EMBL" id="BLSD01000019">
    <property type="protein sequence ID" value="GFP38873.1"/>
    <property type="molecule type" value="Genomic_DNA"/>
</dbReference>
<feature type="domain" description="Alpha-D-phosphohexomutase alpha/beta/alpha" evidence="6">
    <location>
        <begin position="383"/>
        <end position="513"/>
    </location>
</feature>
<evidence type="ECO:0000313" key="14">
    <source>
        <dbReference type="Proteomes" id="UP000569018"/>
    </source>
</evidence>
<dbReference type="Gene3D" id="3.30.310.50">
    <property type="entry name" value="Alpha-D-phosphohexomutase, C-terminal domain"/>
    <property type="match status" value="1"/>
</dbReference>
<evidence type="ECO:0000259" key="8">
    <source>
        <dbReference type="Pfam" id="PF02880"/>
    </source>
</evidence>
<feature type="domain" description="Mannose-1-phosphate guanyltransferase C-terminal" evidence="9">
    <location>
        <begin position="265"/>
        <end position="366"/>
    </location>
</feature>
<dbReference type="CDD" id="cd05805">
    <property type="entry name" value="MPG1_transferase"/>
    <property type="match status" value="1"/>
</dbReference>
<dbReference type="PANTHER" id="PTHR22572">
    <property type="entry name" value="SUGAR-1-PHOSPHATE GUANYL TRANSFERASE"/>
    <property type="match status" value="1"/>
</dbReference>
<evidence type="ECO:0000313" key="16">
    <source>
        <dbReference type="Proteomes" id="UP000585609"/>
    </source>
</evidence>
<evidence type="ECO:0000256" key="3">
    <source>
        <dbReference type="ARBA" id="ARBA00022553"/>
    </source>
</evidence>
<dbReference type="EMBL" id="BLRZ01000096">
    <property type="protein sequence ID" value="GFP30739.1"/>
    <property type="molecule type" value="Genomic_DNA"/>
</dbReference>
<dbReference type="AlphaFoldDB" id="A0A6V8NU77"/>
<dbReference type="InterPro" id="IPR005844">
    <property type="entry name" value="A-D-PHexomutase_a/b/a-I"/>
</dbReference>
<sequence>MKAVVMAGGKGTRLRPLTVNLPKPMVPVVGKPVMEHIVELLKKHGIVDIVVTLQFMPEVIRGYFSDGTSLEMNISYAVEDSPLGTAGSVRNVQSFLGKETFLVISGDALTDINLTDLIDFHKRKGALATVCLKSVENPLDFGLVITNAEGRIERFLEKPDWSQVFSDTINTGIYVLEPEIFDHIESQREVDFARNVFPRLLKQGQNLYGYTADGYWCDIGNLEHYRQAHRDVLDGKVDVCIPGAKMRRDIWVGENGEIARNVDIFGPVFIGNHSKIKAGARLGEYTVIGDNVVVGDSSVIDRTIIWDNTFIGDMANIRGAIIGKNCDIRNMVIIEEGVAIGDDCKVRERAIIKHDVRVYPSKIIDMGAFIKRSIIWESRGTRTLFRKEGVRGLLNIDITPEVATKLAMAYGTTLPPNSKVTTSRDASRASRMIKRAMISGLLSTGVHIQDLRVAPPAVNRFNVHTGRAEGGVHARAWPSDPNIVQINFFNSNGIDIDMNQQREIEKFYHIEEFRRAFYDEVGEIVFPARTVEYYRNALLSAIDLNVIQQTRLKVILDYAYGSASLILPSILGRLRTDVVSINAYTDEDIAMVTEELNVSLDRLSSMVNAFKADLGVMIDSASEKIYLVDENGDVVPPPRMLLLLIKLMGQRGRGGKIIVPLTATSRAEELAESYDCEIVRTKASSSAIMEASMAEGAIFAGDLYGSYIFPKFLPAYDAVMAFCKILELLSLKGEPISHLLHSLPEFNVDKETVSCSWEMMGVVMRKIAEECKHHNQPVELIDGVKIFEKDGWVLILPDAEEPVFHLFCESRDSKNTRFYLDKYASLIRSIVA</sequence>
<dbReference type="InterPro" id="IPR056729">
    <property type="entry name" value="GMPPB_C"/>
</dbReference>
<gene>
    <name evidence="10" type="ORF">HKBW3S03_01224</name>
    <name evidence="11" type="ORF">HKBW3S09_00431</name>
    <name evidence="12" type="ORF">HKBW3S34_01658</name>
    <name evidence="13" type="ORF">HKBW3S47_00573</name>
</gene>
<accession>A0A6V8NU77</accession>
<evidence type="ECO:0000313" key="17">
    <source>
        <dbReference type="Proteomes" id="UP000588083"/>
    </source>
</evidence>
<proteinExistence type="inferred from homology"/>
<comment type="similarity">
    <text evidence="1">Belongs to the transferase hexapeptide repeat family.</text>
</comment>
<dbReference type="GO" id="GO:0016779">
    <property type="term" value="F:nucleotidyltransferase activity"/>
    <property type="evidence" value="ECO:0007669"/>
    <property type="project" value="UniProtKB-KW"/>
</dbReference>
<evidence type="ECO:0000259" key="9">
    <source>
        <dbReference type="Pfam" id="PF25087"/>
    </source>
</evidence>
<evidence type="ECO:0000256" key="4">
    <source>
        <dbReference type="ARBA" id="ARBA00022679"/>
    </source>
</evidence>
<dbReference type="SUPFAM" id="SSF53448">
    <property type="entry name" value="Nucleotide-diphospho-sugar transferases"/>
    <property type="match status" value="1"/>
</dbReference>
<evidence type="ECO:0000313" key="10">
    <source>
        <dbReference type="EMBL" id="GFP19719.1"/>
    </source>
</evidence>
<dbReference type="Proteomes" id="UP000588083">
    <property type="component" value="Unassembled WGS sequence"/>
</dbReference>
<dbReference type="InterPro" id="IPR050486">
    <property type="entry name" value="Mannose-1P_guanyltransferase"/>
</dbReference>
<dbReference type="Proteomes" id="UP000569018">
    <property type="component" value="Unassembled WGS sequence"/>
</dbReference>
<dbReference type="InterPro" id="IPR005835">
    <property type="entry name" value="NTP_transferase_dom"/>
</dbReference>
<keyword evidence="4 11" id="KW-0808">Transferase</keyword>
<dbReference type="Pfam" id="PF25087">
    <property type="entry name" value="GMPPB_C"/>
    <property type="match status" value="1"/>
</dbReference>
<evidence type="ECO:0000256" key="1">
    <source>
        <dbReference type="ARBA" id="ARBA00007274"/>
    </source>
</evidence>
<dbReference type="InterPro" id="IPR005846">
    <property type="entry name" value="A-D-PHexomutase_a/b/a-III"/>
</dbReference>
<evidence type="ECO:0000259" key="6">
    <source>
        <dbReference type="Pfam" id="PF02878"/>
    </source>
</evidence>
<evidence type="ECO:0000313" key="13">
    <source>
        <dbReference type="EMBL" id="GFP38873.1"/>
    </source>
</evidence>
<feature type="domain" description="Alpha-D-phosphohexomutase alpha/beta/alpha" evidence="7">
    <location>
        <begin position="533"/>
        <end position="632"/>
    </location>
</feature>
<dbReference type="InterPro" id="IPR005845">
    <property type="entry name" value="A-D-PHexomutase_a/b/a-II"/>
</dbReference>
<organism evidence="11 16">
    <name type="scientific">Candidatus Hakubella thermalkaliphila</name>
    <dbReference type="NCBI Taxonomy" id="2754717"/>
    <lineage>
        <taxon>Bacteria</taxon>
        <taxon>Bacillati</taxon>
        <taxon>Actinomycetota</taxon>
        <taxon>Actinomycetota incertae sedis</taxon>
        <taxon>Candidatus Hakubellales</taxon>
        <taxon>Candidatus Hakubellaceae</taxon>
        <taxon>Candidatus Hakubella</taxon>
    </lineage>
</organism>
<dbReference type="EMBL" id="BLRU01000127">
    <property type="protein sequence ID" value="GFP19719.1"/>
    <property type="molecule type" value="Genomic_DNA"/>
</dbReference>
<dbReference type="InterPro" id="IPR036900">
    <property type="entry name" value="A-D-PHexomutase_C_sf"/>
</dbReference>
<dbReference type="Pfam" id="PF02879">
    <property type="entry name" value="PGM_PMM_II"/>
    <property type="match status" value="1"/>
</dbReference>
<evidence type="ECO:0000259" key="5">
    <source>
        <dbReference type="Pfam" id="PF00483"/>
    </source>
</evidence>
<dbReference type="Pfam" id="PF02880">
    <property type="entry name" value="PGM_PMM_III"/>
    <property type="match status" value="1"/>
</dbReference>
<reference evidence="14 15" key="1">
    <citation type="journal article" date="2020" name="Front. Microbiol.">
        <title>Single-cell genomics of novel Actinobacteria with the Wood-Ljungdahl pathway discovered in a serpentinizing system.</title>
        <authorList>
            <person name="Merino N."/>
            <person name="Kawai M."/>
            <person name="Boyd E.S."/>
            <person name="Colman D.R."/>
            <person name="McGlynn S.E."/>
            <person name="Nealson K.H."/>
            <person name="Kurokawa K."/>
            <person name="Hongoh Y."/>
        </authorList>
    </citation>
    <scope>NUCLEOTIDE SEQUENCE [LARGE SCALE GENOMIC DNA]</scope>
    <source>
        <strain evidence="10 15">S03</strain>
        <strain evidence="11 16">S09_30</strain>
        <strain evidence="12 17">S34</strain>
        <strain evidence="13 14">S47</strain>
    </source>
</reference>
<dbReference type="SUPFAM" id="SSF55957">
    <property type="entry name" value="Phosphoglucomutase, C-terminal domain"/>
    <property type="match status" value="1"/>
</dbReference>
<dbReference type="SUPFAM" id="SSF51161">
    <property type="entry name" value="Trimeric LpxA-like enzymes"/>
    <property type="match status" value="1"/>
</dbReference>
<comment type="caution">
    <text evidence="11">The sequence shown here is derived from an EMBL/GenBank/DDBJ whole genome shotgun (WGS) entry which is preliminary data.</text>
</comment>
<dbReference type="FunFam" id="3.90.550.10:FF:000013">
    <property type="entry name" value="mannose-1-phosphate guanyltransferase beta"/>
    <property type="match status" value="1"/>
</dbReference>
<dbReference type="Gene3D" id="2.160.10.10">
    <property type="entry name" value="Hexapeptide repeat proteins"/>
    <property type="match status" value="1"/>
</dbReference>
<dbReference type="InterPro" id="IPR016055">
    <property type="entry name" value="A-D-PHexomutase_a/b/a-I/II/III"/>
</dbReference>
<dbReference type="GO" id="GO:0016868">
    <property type="term" value="F:intramolecular phosphotransferase activity"/>
    <property type="evidence" value="ECO:0007669"/>
    <property type="project" value="InterPro"/>
</dbReference>
<dbReference type="InterPro" id="IPR011004">
    <property type="entry name" value="Trimer_LpxA-like_sf"/>
</dbReference>
<keyword evidence="11" id="KW-0548">Nucleotidyltransferase</keyword>
<feature type="domain" description="Nucleotidyl transferase" evidence="5">
    <location>
        <begin position="2"/>
        <end position="234"/>
    </location>
</feature>
<keyword evidence="17" id="KW-1185">Reference proteome</keyword>
<evidence type="ECO:0000313" key="11">
    <source>
        <dbReference type="EMBL" id="GFP22964.1"/>
    </source>
</evidence>
<evidence type="ECO:0000313" key="15">
    <source>
        <dbReference type="Proteomes" id="UP000574717"/>
    </source>
</evidence>
<dbReference type="GO" id="GO:0005975">
    <property type="term" value="P:carbohydrate metabolic process"/>
    <property type="evidence" value="ECO:0007669"/>
    <property type="project" value="InterPro"/>
</dbReference>
<keyword evidence="3" id="KW-0597">Phosphoprotein</keyword>
<dbReference type="InterPro" id="IPR029044">
    <property type="entry name" value="Nucleotide-diphossugar_trans"/>
</dbReference>
<comment type="similarity">
    <text evidence="2">Belongs to the phosphohexose mutase family.</text>
</comment>
<dbReference type="Proteomes" id="UP000585609">
    <property type="component" value="Unassembled WGS sequence"/>
</dbReference>
<dbReference type="Pfam" id="PF00483">
    <property type="entry name" value="NTP_transferase"/>
    <property type="match status" value="1"/>
</dbReference>
<dbReference type="CDD" id="cd04181">
    <property type="entry name" value="NTP_transferase"/>
    <property type="match status" value="1"/>
</dbReference>
<feature type="domain" description="Alpha-D-phosphohexomutase alpha/beta/alpha" evidence="8">
    <location>
        <begin position="640"/>
        <end position="744"/>
    </location>
</feature>
<dbReference type="EMBL" id="BLRW01000036">
    <property type="protein sequence ID" value="GFP22964.1"/>
    <property type="molecule type" value="Genomic_DNA"/>
</dbReference>
<dbReference type="Pfam" id="PF02878">
    <property type="entry name" value="PGM_PMM_I"/>
    <property type="match status" value="1"/>
</dbReference>
<dbReference type="Gene3D" id="3.90.550.10">
    <property type="entry name" value="Spore Coat Polysaccharide Biosynthesis Protein SpsA, Chain A"/>
    <property type="match status" value="1"/>
</dbReference>
<evidence type="ECO:0000313" key="12">
    <source>
        <dbReference type="EMBL" id="GFP30739.1"/>
    </source>
</evidence>
<evidence type="ECO:0000259" key="7">
    <source>
        <dbReference type="Pfam" id="PF02879"/>
    </source>
</evidence>
<dbReference type="RefSeq" id="WP_176235447.1">
    <property type="nucleotide sequence ID" value="NZ_BLRU01000127.1"/>
</dbReference>
<evidence type="ECO:0000256" key="2">
    <source>
        <dbReference type="ARBA" id="ARBA00010231"/>
    </source>
</evidence>
<dbReference type="Gene3D" id="3.40.120.10">
    <property type="entry name" value="Alpha-D-Glucose-1,6-Bisphosphate, subunit A, domain 3"/>
    <property type="match status" value="3"/>
</dbReference>
<dbReference type="Proteomes" id="UP000574717">
    <property type="component" value="Unassembled WGS sequence"/>
</dbReference>
<dbReference type="SUPFAM" id="SSF53738">
    <property type="entry name" value="Phosphoglucomutase, first 3 domains"/>
    <property type="match status" value="2"/>
</dbReference>
<name>A0A6V8NU77_9ACTN</name>
<protein>
    <submittedName>
        <fullName evidence="11">Mannose-1-phosphate guanylyltransferase / phosphomannomutase</fullName>
    </submittedName>
</protein>